<keyword evidence="8" id="KW-1185">Reference proteome</keyword>
<dbReference type="Proteomes" id="UP000887540">
    <property type="component" value="Unplaced"/>
</dbReference>
<comment type="subcellular location">
    <subcellularLocation>
        <location evidence="1">Cytoplasm</location>
    </subcellularLocation>
</comment>
<accession>A0A914E9D7</accession>
<dbReference type="PANTHER" id="PTHR14202:SF0">
    <property type="entry name" value="RNA-BINDING PROTEIN RO60"/>
    <property type="match status" value="1"/>
</dbReference>
<evidence type="ECO:0000313" key="8">
    <source>
        <dbReference type="Proteomes" id="UP000887540"/>
    </source>
</evidence>
<evidence type="ECO:0000256" key="1">
    <source>
        <dbReference type="ARBA" id="ARBA00004496"/>
    </source>
</evidence>
<dbReference type="InterPro" id="IPR008858">
    <property type="entry name" value="TROVE_dom"/>
</dbReference>
<evidence type="ECO:0000256" key="2">
    <source>
        <dbReference type="ARBA" id="ARBA00007814"/>
    </source>
</evidence>
<sequence>MTTYRSGRGLKGKLEWKVNERINEALEKAFLLAFQNVEPTGKRYCLAFDVSGSMCATIMNTNLSCREASAALGMCFLKKEPKVECMAFCDHFTPLPFTSEWDLMKMVNYVSGMPFGSTDCSLPMVWATEKKKEFDVFMVFTDNETYAGKVKPYEALRQYRKKLNIPDAKLIVVGMTATNFTIADPSDPGMLDVVGFDSAVSELVRSFVLGQI</sequence>
<dbReference type="AlphaFoldDB" id="A0A914E9D7"/>
<dbReference type="SUPFAM" id="SSF140864">
    <property type="entry name" value="TROVE domain-like"/>
    <property type="match status" value="1"/>
</dbReference>
<proteinExistence type="inferred from homology"/>
<organism evidence="8 9">
    <name type="scientific">Acrobeloides nanus</name>
    <dbReference type="NCBI Taxonomy" id="290746"/>
    <lineage>
        <taxon>Eukaryota</taxon>
        <taxon>Metazoa</taxon>
        <taxon>Ecdysozoa</taxon>
        <taxon>Nematoda</taxon>
        <taxon>Chromadorea</taxon>
        <taxon>Rhabditida</taxon>
        <taxon>Tylenchina</taxon>
        <taxon>Cephalobomorpha</taxon>
        <taxon>Cephaloboidea</taxon>
        <taxon>Cephalobidae</taxon>
        <taxon>Acrobeloides</taxon>
    </lineage>
</organism>
<dbReference type="InterPro" id="IPR056800">
    <property type="entry name" value="vWA_Ro60"/>
</dbReference>
<dbReference type="InterPro" id="IPR036465">
    <property type="entry name" value="vWFA_dom_sf"/>
</dbReference>
<dbReference type="Pfam" id="PF25045">
    <property type="entry name" value="vWA_Ro60"/>
    <property type="match status" value="1"/>
</dbReference>
<evidence type="ECO:0000256" key="3">
    <source>
        <dbReference type="ARBA" id="ARBA00022490"/>
    </source>
</evidence>
<keyword evidence="5" id="KW-0694">RNA-binding</keyword>
<evidence type="ECO:0000256" key="5">
    <source>
        <dbReference type="ARBA" id="ARBA00022884"/>
    </source>
</evidence>
<evidence type="ECO:0000256" key="4">
    <source>
        <dbReference type="ARBA" id="ARBA00022723"/>
    </source>
</evidence>
<name>A0A914E9D7_9BILA</name>
<evidence type="ECO:0000256" key="6">
    <source>
        <dbReference type="ARBA" id="ARBA00023274"/>
    </source>
</evidence>
<dbReference type="GO" id="GO:0003723">
    <property type="term" value="F:RNA binding"/>
    <property type="evidence" value="ECO:0007669"/>
    <property type="project" value="UniProtKB-KW"/>
</dbReference>
<feature type="domain" description="TROVE" evidence="7">
    <location>
        <begin position="1"/>
        <end position="42"/>
    </location>
</feature>
<dbReference type="InterPro" id="IPR037214">
    <property type="entry name" value="TROVE_dom_sf"/>
</dbReference>
<dbReference type="PANTHER" id="PTHR14202">
    <property type="entry name" value="60 KDA RIBONUCLEOPROTEIN SSA/RO"/>
    <property type="match status" value="1"/>
</dbReference>
<dbReference type="GO" id="GO:0005737">
    <property type="term" value="C:cytoplasm"/>
    <property type="evidence" value="ECO:0007669"/>
    <property type="project" value="UniProtKB-SubCell"/>
</dbReference>
<dbReference type="Gene3D" id="3.40.50.410">
    <property type="entry name" value="von Willebrand factor, type A domain"/>
    <property type="match status" value="1"/>
</dbReference>
<evidence type="ECO:0000313" key="9">
    <source>
        <dbReference type="WBParaSite" id="ACRNAN_scaffold6452.g13663.t1"/>
    </source>
</evidence>
<dbReference type="GO" id="GO:1990904">
    <property type="term" value="C:ribonucleoprotein complex"/>
    <property type="evidence" value="ECO:0007669"/>
    <property type="project" value="UniProtKB-KW"/>
</dbReference>
<keyword evidence="6" id="KW-0687">Ribonucleoprotein</keyword>
<reference evidence="9" key="1">
    <citation type="submission" date="2022-11" db="UniProtKB">
        <authorList>
            <consortium name="WormBaseParasite"/>
        </authorList>
    </citation>
    <scope>IDENTIFICATION</scope>
</reference>
<dbReference type="PROSITE" id="PS50988">
    <property type="entry name" value="TROVE"/>
    <property type="match status" value="1"/>
</dbReference>
<evidence type="ECO:0000259" key="7">
    <source>
        <dbReference type="PROSITE" id="PS50988"/>
    </source>
</evidence>
<keyword evidence="4" id="KW-0479">Metal-binding</keyword>
<dbReference type="WBParaSite" id="ACRNAN_scaffold6452.g13663.t1">
    <property type="protein sequence ID" value="ACRNAN_scaffold6452.g13663.t1"/>
    <property type="gene ID" value="ACRNAN_scaffold6452.g13663"/>
</dbReference>
<dbReference type="InterPro" id="IPR040322">
    <property type="entry name" value="TROVE2"/>
</dbReference>
<dbReference type="GO" id="GO:0046872">
    <property type="term" value="F:metal ion binding"/>
    <property type="evidence" value="ECO:0007669"/>
    <property type="project" value="UniProtKB-KW"/>
</dbReference>
<protein>
    <submittedName>
        <fullName evidence="9">TROVE domain-containing protein</fullName>
    </submittedName>
</protein>
<keyword evidence="3" id="KW-0963">Cytoplasm</keyword>
<comment type="similarity">
    <text evidence="2">Belongs to the Ro 60 kDa family.</text>
</comment>
<dbReference type="SUPFAM" id="SSF53300">
    <property type="entry name" value="vWA-like"/>
    <property type="match status" value="1"/>
</dbReference>